<dbReference type="PANTHER" id="PTHR47424">
    <property type="entry name" value="REGULATORY PROTEIN GAL4"/>
    <property type="match status" value="1"/>
</dbReference>
<feature type="domain" description="Zn(2)-C6 fungal-type" evidence="6">
    <location>
        <begin position="35"/>
        <end position="64"/>
    </location>
</feature>
<dbReference type="GO" id="GO:0006351">
    <property type="term" value="P:DNA-templated transcription"/>
    <property type="evidence" value="ECO:0007669"/>
    <property type="project" value="InterPro"/>
</dbReference>
<gene>
    <name evidence="7" type="ORF">B9Z19DRAFT_1193393</name>
</gene>
<keyword evidence="3" id="KW-0804">Transcription</keyword>
<dbReference type="InterPro" id="IPR007219">
    <property type="entry name" value="XnlR_reg_dom"/>
</dbReference>
<feature type="region of interest" description="Disordered" evidence="5">
    <location>
        <begin position="115"/>
        <end position="156"/>
    </location>
</feature>
<accession>A0A2T6ZSD3</accession>
<dbReference type="SUPFAM" id="SSF57701">
    <property type="entry name" value="Zn2/Cys6 DNA-binding domain"/>
    <property type="match status" value="1"/>
</dbReference>
<dbReference type="Gene3D" id="4.10.240.10">
    <property type="entry name" value="Zn(2)-C6 fungal-type DNA-binding domain"/>
    <property type="match status" value="1"/>
</dbReference>
<reference evidence="7 8" key="1">
    <citation type="submission" date="2017-04" db="EMBL/GenBank/DDBJ databases">
        <title>Draft genome sequence of Tuber borchii Vittad., a whitish edible truffle.</title>
        <authorList>
            <consortium name="DOE Joint Genome Institute"/>
            <person name="Murat C."/>
            <person name="Kuo A."/>
            <person name="Barry K.W."/>
            <person name="Clum A."/>
            <person name="Dockter R.B."/>
            <person name="Fauchery L."/>
            <person name="Iotti M."/>
            <person name="Kohler A."/>
            <person name="Labutti K."/>
            <person name="Lindquist E.A."/>
            <person name="Lipzen A."/>
            <person name="Ohm R.A."/>
            <person name="Wang M."/>
            <person name="Grigoriev I.V."/>
            <person name="Zambonelli A."/>
            <person name="Martin F.M."/>
        </authorList>
    </citation>
    <scope>NUCLEOTIDE SEQUENCE [LARGE SCALE GENOMIC DNA]</scope>
    <source>
        <strain evidence="7 8">Tbo3840</strain>
    </source>
</reference>
<evidence type="ECO:0000256" key="2">
    <source>
        <dbReference type="ARBA" id="ARBA00023015"/>
    </source>
</evidence>
<dbReference type="SMART" id="SM00066">
    <property type="entry name" value="GAL4"/>
    <property type="match status" value="1"/>
</dbReference>
<dbReference type="CDD" id="cd00067">
    <property type="entry name" value="GAL4"/>
    <property type="match status" value="1"/>
</dbReference>
<evidence type="ECO:0000256" key="1">
    <source>
        <dbReference type="ARBA" id="ARBA00022723"/>
    </source>
</evidence>
<dbReference type="PROSITE" id="PS50048">
    <property type="entry name" value="ZN2_CY6_FUNGAL_2"/>
    <property type="match status" value="1"/>
</dbReference>
<dbReference type="Pfam" id="PF00172">
    <property type="entry name" value="Zn_clus"/>
    <property type="match status" value="1"/>
</dbReference>
<dbReference type="GO" id="GO:0003677">
    <property type="term" value="F:DNA binding"/>
    <property type="evidence" value="ECO:0007669"/>
    <property type="project" value="InterPro"/>
</dbReference>
<evidence type="ECO:0000256" key="5">
    <source>
        <dbReference type="SAM" id="MobiDB-lite"/>
    </source>
</evidence>
<dbReference type="Proteomes" id="UP000244722">
    <property type="component" value="Unassembled WGS sequence"/>
</dbReference>
<dbReference type="InterPro" id="IPR036864">
    <property type="entry name" value="Zn2-C6_fun-type_DNA-bd_sf"/>
</dbReference>
<dbReference type="SMART" id="SM00906">
    <property type="entry name" value="Fungal_trans"/>
    <property type="match status" value="1"/>
</dbReference>
<feature type="region of interest" description="Disordered" evidence="5">
    <location>
        <begin position="1"/>
        <end position="26"/>
    </location>
</feature>
<dbReference type="STRING" id="42251.A0A2T6ZSD3"/>
<keyword evidence="2" id="KW-0805">Transcription regulation</keyword>
<feature type="compositionally biased region" description="Basic residues" evidence="5">
    <location>
        <begin position="10"/>
        <end position="22"/>
    </location>
</feature>
<dbReference type="PANTHER" id="PTHR47424:SF6">
    <property type="entry name" value="PROLINE UTILIZATION TRANS-ACTIVATOR"/>
    <property type="match status" value="1"/>
</dbReference>
<dbReference type="GO" id="GO:0000981">
    <property type="term" value="F:DNA-binding transcription factor activity, RNA polymerase II-specific"/>
    <property type="evidence" value="ECO:0007669"/>
    <property type="project" value="InterPro"/>
</dbReference>
<dbReference type="InterPro" id="IPR051127">
    <property type="entry name" value="Fungal_SecMet_Regulators"/>
</dbReference>
<keyword evidence="4" id="KW-0539">Nucleus</keyword>
<keyword evidence="1" id="KW-0479">Metal-binding</keyword>
<organism evidence="7 8">
    <name type="scientific">Tuber borchii</name>
    <name type="common">White truffle</name>
    <dbReference type="NCBI Taxonomy" id="42251"/>
    <lineage>
        <taxon>Eukaryota</taxon>
        <taxon>Fungi</taxon>
        <taxon>Dikarya</taxon>
        <taxon>Ascomycota</taxon>
        <taxon>Pezizomycotina</taxon>
        <taxon>Pezizomycetes</taxon>
        <taxon>Pezizales</taxon>
        <taxon>Tuberaceae</taxon>
        <taxon>Tuber</taxon>
    </lineage>
</organism>
<evidence type="ECO:0000313" key="8">
    <source>
        <dbReference type="Proteomes" id="UP000244722"/>
    </source>
</evidence>
<dbReference type="Pfam" id="PF04082">
    <property type="entry name" value="Fungal_trans"/>
    <property type="match status" value="1"/>
</dbReference>
<dbReference type="GO" id="GO:0008270">
    <property type="term" value="F:zinc ion binding"/>
    <property type="evidence" value="ECO:0007669"/>
    <property type="project" value="InterPro"/>
</dbReference>
<evidence type="ECO:0000256" key="3">
    <source>
        <dbReference type="ARBA" id="ARBA00023163"/>
    </source>
</evidence>
<dbReference type="CDD" id="cd12148">
    <property type="entry name" value="fungal_TF_MHR"/>
    <property type="match status" value="1"/>
</dbReference>
<name>A0A2T6ZSD3_TUBBO</name>
<dbReference type="EMBL" id="NESQ01000121">
    <property type="protein sequence ID" value="PUU78373.1"/>
    <property type="molecule type" value="Genomic_DNA"/>
</dbReference>
<comment type="caution">
    <text evidence="7">The sequence shown here is derived from an EMBL/GenBank/DDBJ whole genome shotgun (WGS) entry which is preliminary data.</text>
</comment>
<evidence type="ECO:0000256" key="4">
    <source>
        <dbReference type="ARBA" id="ARBA00023242"/>
    </source>
</evidence>
<evidence type="ECO:0000313" key="7">
    <source>
        <dbReference type="EMBL" id="PUU78373.1"/>
    </source>
</evidence>
<dbReference type="PROSITE" id="PS00463">
    <property type="entry name" value="ZN2_CY6_FUNGAL_1"/>
    <property type="match status" value="1"/>
</dbReference>
<keyword evidence="8" id="KW-1185">Reference proteome</keyword>
<dbReference type="OrthoDB" id="3990906at2759"/>
<dbReference type="AlphaFoldDB" id="A0A2T6ZSD3"/>
<dbReference type="InterPro" id="IPR001138">
    <property type="entry name" value="Zn2Cys6_DnaBD"/>
</dbReference>
<protein>
    <submittedName>
        <fullName evidence="7">Fungal-specific transcription factor domain-domain-containing protein</fullName>
    </submittedName>
</protein>
<evidence type="ECO:0000259" key="6">
    <source>
        <dbReference type="PROSITE" id="PS50048"/>
    </source>
</evidence>
<sequence length="815" mass="89919">MSSDLDIHFSNRKRASTNRQRPKVRDEDRKRIAVACDHCKTRKIRCTGEQPCRQCNISNIPCNYPPASAKIVIPEVYVEKLQTRILALEKALVEGIPDQTVREELMSRLGIRLQDQATPPGSSAVGPSSPSWPGSGNIAPRSPTAPNGDYGEEDEQGRFLTHPENYSSFIGDCGGATFLDKVRDFIRSTLPLIPRQPGYAIGQSFPADPMESFSSVASSYYSHDNLPLSLPITEPYALPSKGQVFQYLETFLKFHGCGTANHPVAGGGIFYWFNPRKLLLDIESLYSGAAYSTSTDGGVSSVDYTTFCTLNMVLALSCQATAFSSGGPPIEEGLAGPLPSWRPDPGSTAVPPQMEGYNPTRGHTEIYPHTSTNTHPGMTFFARAKLLLVNPIEEATLPCLRAVTLMAFYLLSANRRDIAYMYVGLAVRMAVSHGLHRAWRKGEWVSGRTRRYSGVSCRDTPPLNPSEELRKRVEYEERKREFWNIYVLDRIFSCFMGRPVMLSDDDIDLDLPTDVDDSLPPSVGLSAHIRLCKIIGDVVSRVYRIRKVPSGQPREGQDVVKTIEKVHEELNAWSETLPPDIKLVNGIARGRSVALLHLLHNQMYILTTRPSLLLAAKQRTAALCLSFDNTPSLPAHIEEHVSTCIRAARMIIMLAKQLEESGWISYHSFTDHQYIFNAIIVLLLGRLVRGGDQMGSLMVGANEIPTSDQKDISFGILTLSRFGERGNGTAADSAKISSELDAIVSRILCARHQESSTSSVQYSDHSASSVGLGSNYAGTDYASQQYPARFSVSSSQADSATEEVSAWLQTAHFDR</sequence>
<proteinExistence type="predicted"/>
<feature type="compositionally biased region" description="Low complexity" evidence="5">
    <location>
        <begin position="119"/>
        <end position="136"/>
    </location>
</feature>